<sequence>MRRGPAAKSPITAHTSAAPASMRISREMVAMVRIPPINGYDATRSSGVPETAQRSRFRHAGGHRIAPVRTRTVVPPGFPHSLARTARRRLVDPCGVDTPPA</sequence>
<organism evidence="2 3">
    <name type="scientific">Actinocatenispora rupis</name>
    <dbReference type="NCBI Taxonomy" id="519421"/>
    <lineage>
        <taxon>Bacteria</taxon>
        <taxon>Bacillati</taxon>
        <taxon>Actinomycetota</taxon>
        <taxon>Actinomycetes</taxon>
        <taxon>Micromonosporales</taxon>
        <taxon>Micromonosporaceae</taxon>
        <taxon>Actinocatenispora</taxon>
    </lineage>
</organism>
<dbReference type="EMBL" id="BOMB01000029">
    <property type="protein sequence ID" value="GID14213.1"/>
    <property type="molecule type" value="Genomic_DNA"/>
</dbReference>
<feature type="region of interest" description="Disordered" evidence="1">
    <location>
        <begin position="38"/>
        <end position="64"/>
    </location>
</feature>
<dbReference type="AlphaFoldDB" id="A0A8J3J4W8"/>
<evidence type="ECO:0000313" key="3">
    <source>
        <dbReference type="Proteomes" id="UP000612808"/>
    </source>
</evidence>
<keyword evidence="3" id="KW-1185">Reference proteome</keyword>
<accession>A0A8J3J4W8</accession>
<name>A0A8J3J4W8_9ACTN</name>
<comment type="caution">
    <text evidence="2">The sequence shown here is derived from an EMBL/GenBank/DDBJ whole genome shotgun (WGS) entry which is preliminary data.</text>
</comment>
<proteinExistence type="predicted"/>
<protein>
    <submittedName>
        <fullName evidence="2">Uncharacterized protein</fullName>
    </submittedName>
</protein>
<dbReference type="Proteomes" id="UP000612808">
    <property type="component" value="Unassembled WGS sequence"/>
</dbReference>
<feature type="compositionally biased region" description="Polar residues" evidence="1">
    <location>
        <begin position="43"/>
        <end position="54"/>
    </location>
</feature>
<evidence type="ECO:0000313" key="2">
    <source>
        <dbReference type="EMBL" id="GID14213.1"/>
    </source>
</evidence>
<gene>
    <name evidence="2" type="ORF">Aru02nite_51020</name>
</gene>
<evidence type="ECO:0000256" key="1">
    <source>
        <dbReference type="SAM" id="MobiDB-lite"/>
    </source>
</evidence>
<reference evidence="2" key="1">
    <citation type="submission" date="2021-01" db="EMBL/GenBank/DDBJ databases">
        <title>Whole genome shotgun sequence of Actinocatenispora rupis NBRC 107355.</title>
        <authorList>
            <person name="Komaki H."/>
            <person name="Tamura T."/>
        </authorList>
    </citation>
    <scope>NUCLEOTIDE SEQUENCE</scope>
    <source>
        <strain evidence="2">NBRC 107355</strain>
    </source>
</reference>